<gene>
    <name evidence="1" type="ORF">NPIL_172761</name>
</gene>
<dbReference type="AlphaFoldDB" id="A0A8X6NT40"/>
<evidence type="ECO:0000313" key="2">
    <source>
        <dbReference type="Proteomes" id="UP000887013"/>
    </source>
</evidence>
<organism evidence="1 2">
    <name type="scientific">Nephila pilipes</name>
    <name type="common">Giant wood spider</name>
    <name type="synonym">Nephila maculata</name>
    <dbReference type="NCBI Taxonomy" id="299642"/>
    <lineage>
        <taxon>Eukaryota</taxon>
        <taxon>Metazoa</taxon>
        <taxon>Ecdysozoa</taxon>
        <taxon>Arthropoda</taxon>
        <taxon>Chelicerata</taxon>
        <taxon>Arachnida</taxon>
        <taxon>Araneae</taxon>
        <taxon>Araneomorphae</taxon>
        <taxon>Entelegynae</taxon>
        <taxon>Araneoidea</taxon>
        <taxon>Nephilidae</taxon>
        <taxon>Nephila</taxon>
    </lineage>
</organism>
<proteinExistence type="predicted"/>
<name>A0A8X6NT40_NEPPI</name>
<evidence type="ECO:0000313" key="1">
    <source>
        <dbReference type="EMBL" id="GFT30141.1"/>
    </source>
</evidence>
<accession>A0A8X6NT40</accession>
<dbReference type="Proteomes" id="UP000887013">
    <property type="component" value="Unassembled WGS sequence"/>
</dbReference>
<sequence length="117" mass="13486">MTISNLSDWSDRNHVGVVAANLRHSSRHYKEEQYRLSERTNRFLSLSGQADQLNTKNSTPVIRKEGYYAREVDLIEDPELSTAVEKENGSRIVSTFRAVRAITRQIEAVVFTDWRDS</sequence>
<reference evidence="1" key="1">
    <citation type="submission" date="2020-08" db="EMBL/GenBank/DDBJ databases">
        <title>Multicomponent nature underlies the extraordinary mechanical properties of spider dragline silk.</title>
        <authorList>
            <person name="Kono N."/>
            <person name="Nakamura H."/>
            <person name="Mori M."/>
            <person name="Yoshida Y."/>
            <person name="Ohtoshi R."/>
            <person name="Malay A.D."/>
            <person name="Moran D.A.P."/>
            <person name="Tomita M."/>
            <person name="Numata K."/>
            <person name="Arakawa K."/>
        </authorList>
    </citation>
    <scope>NUCLEOTIDE SEQUENCE</scope>
</reference>
<comment type="caution">
    <text evidence="1">The sequence shown here is derived from an EMBL/GenBank/DDBJ whole genome shotgun (WGS) entry which is preliminary data.</text>
</comment>
<protein>
    <submittedName>
        <fullName evidence="1">Uncharacterized protein</fullName>
    </submittedName>
</protein>
<dbReference type="EMBL" id="BMAW01107617">
    <property type="protein sequence ID" value="GFT30141.1"/>
    <property type="molecule type" value="Genomic_DNA"/>
</dbReference>
<keyword evidence="2" id="KW-1185">Reference proteome</keyword>